<evidence type="ECO:0000313" key="3">
    <source>
        <dbReference type="Proteomes" id="UP001327560"/>
    </source>
</evidence>
<evidence type="ECO:0000256" key="1">
    <source>
        <dbReference type="SAM" id="MobiDB-lite"/>
    </source>
</evidence>
<evidence type="ECO:0000313" key="2">
    <source>
        <dbReference type="EMBL" id="WOL16136.1"/>
    </source>
</evidence>
<protein>
    <submittedName>
        <fullName evidence="2">Uncharacterized protein</fullName>
    </submittedName>
</protein>
<keyword evidence="3" id="KW-1185">Reference proteome</keyword>
<feature type="region of interest" description="Disordered" evidence="1">
    <location>
        <begin position="479"/>
        <end position="555"/>
    </location>
</feature>
<reference evidence="2 3" key="1">
    <citation type="submission" date="2023-10" db="EMBL/GenBank/DDBJ databases">
        <title>Chromosome-scale genome assembly provides insights into flower coloration mechanisms of Canna indica.</title>
        <authorList>
            <person name="Li C."/>
        </authorList>
    </citation>
    <scope>NUCLEOTIDE SEQUENCE [LARGE SCALE GENOMIC DNA]</scope>
    <source>
        <tissue evidence="2">Flower</tissue>
    </source>
</reference>
<dbReference type="EMBL" id="CP136897">
    <property type="protein sequence ID" value="WOL16136.1"/>
    <property type="molecule type" value="Genomic_DNA"/>
</dbReference>
<dbReference type="PANTHER" id="PTHR35729">
    <property type="entry name" value="T1B9.12 PROTEIN"/>
    <property type="match status" value="1"/>
</dbReference>
<dbReference type="Proteomes" id="UP001327560">
    <property type="component" value="Chromosome 8"/>
</dbReference>
<sequence length="555" mass="60715">MGVLGEGSRWCFCSGGGRSERVKGGIFCSKGPALATISTARGGCGVGTGFLIHRSLLLTTHANLPSAAAAETAEIRLCHGRLPARLTPQRFFVTSSVLDLTIVGLDILDNDSTSEVQQPHHLKTCSNPNLDLGTVVYILGHTEKAELTVGEGKVVIATDNLIKLSTDGVAWCPGSAGFDVEGNLAFMVCDPMKLASSPTGRSCASSSSSLSWKKDASLQFGIPISVICDWLHQHWAGSLDEVSKPKLSIIRLMSTRSENSCTSFNLRRVFKAFEDANDDELLSSPVDRRSKYPLGPSCSANSNAMFSHDESPEGDLRNHEQGIPTPEIFESPKVIAGPVQKKEHAPLQLLDINFPPKAPRSIFLPLPLKQMLSDENNIQEHDPGKVQREIGFSSRDVPQASYEAQYKLPPIGTWQEDHCSEVQSSSSPLEISELHNQIAGFTSEEETMYSAETMESRNIPISKESKLQQVGRSKSCVNYSRWTSSTQRTPTAPKSAFQKQNTPARKTHSQTSALPQKSHDYYSPTVSSSMKKRNNSENPRRPRQSAAQMSPRWAF</sequence>
<gene>
    <name evidence="2" type="ORF">Cni_G24918</name>
</gene>
<name>A0AAQ3L106_9LILI</name>
<organism evidence="2 3">
    <name type="scientific">Canna indica</name>
    <name type="common">Indian-shot</name>
    <dbReference type="NCBI Taxonomy" id="4628"/>
    <lineage>
        <taxon>Eukaryota</taxon>
        <taxon>Viridiplantae</taxon>
        <taxon>Streptophyta</taxon>
        <taxon>Embryophyta</taxon>
        <taxon>Tracheophyta</taxon>
        <taxon>Spermatophyta</taxon>
        <taxon>Magnoliopsida</taxon>
        <taxon>Liliopsida</taxon>
        <taxon>Zingiberales</taxon>
        <taxon>Cannaceae</taxon>
        <taxon>Canna</taxon>
    </lineage>
</organism>
<accession>A0AAQ3L106</accession>
<dbReference type="PANTHER" id="PTHR35729:SF1">
    <property type="entry name" value="T1B9.12 PROTEIN"/>
    <property type="match status" value="1"/>
</dbReference>
<dbReference type="AlphaFoldDB" id="A0AAQ3L106"/>
<dbReference type="InterPro" id="IPR009003">
    <property type="entry name" value="Peptidase_S1_PA"/>
</dbReference>
<dbReference type="SUPFAM" id="SSF50494">
    <property type="entry name" value="Trypsin-like serine proteases"/>
    <property type="match status" value="1"/>
</dbReference>
<feature type="compositionally biased region" description="Polar residues" evidence="1">
    <location>
        <begin position="479"/>
        <end position="515"/>
    </location>
</feature>
<proteinExistence type="predicted"/>